<evidence type="ECO:0000313" key="3">
    <source>
        <dbReference type="Proteomes" id="UP001295684"/>
    </source>
</evidence>
<dbReference type="EMBL" id="CAMPGE010027231">
    <property type="protein sequence ID" value="CAI2384882.1"/>
    <property type="molecule type" value="Genomic_DNA"/>
</dbReference>
<evidence type="ECO:0000256" key="1">
    <source>
        <dbReference type="SAM" id="MobiDB-lite"/>
    </source>
</evidence>
<organism evidence="2 3">
    <name type="scientific">Euplotes crassus</name>
    <dbReference type="NCBI Taxonomy" id="5936"/>
    <lineage>
        <taxon>Eukaryota</taxon>
        <taxon>Sar</taxon>
        <taxon>Alveolata</taxon>
        <taxon>Ciliophora</taxon>
        <taxon>Intramacronucleata</taxon>
        <taxon>Spirotrichea</taxon>
        <taxon>Hypotrichia</taxon>
        <taxon>Euplotida</taxon>
        <taxon>Euplotidae</taxon>
        <taxon>Moneuplotes</taxon>
    </lineage>
</organism>
<sequence>MEQTKDFWHLTTSKTYLTELKTPKIQPQLYKPEFPTKERKRHRKRRSKDYEQLFSEIHTTTPKTPLPTPNPLPLPLQNPPSTPNFPIHLFCTHSNTPSKPVQVLISCISLLRGAQCVRRGKVINALIFISVETFI</sequence>
<accession>A0AAD1Y571</accession>
<dbReference type="Proteomes" id="UP001295684">
    <property type="component" value="Unassembled WGS sequence"/>
</dbReference>
<dbReference type="AlphaFoldDB" id="A0AAD1Y571"/>
<gene>
    <name evidence="2" type="ORF">ECRASSUSDP1_LOCUS26422</name>
</gene>
<name>A0AAD1Y571_EUPCR</name>
<keyword evidence="3" id="KW-1185">Reference proteome</keyword>
<evidence type="ECO:0000313" key="2">
    <source>
        <dbReference type="EMBL" id="CAI2384882.1"/>
    </source>
</evidence>
<feature type="region of interest" description="Disordered" evidence="1">
    <location>
        <begin position="27"/>
        <end position="78"/>
    </location>
</feature>
<feature type="compositionally biased region" description="Pro residues" evidence="1">
    <location>
        <begin position="64"/>
        <end position="78"/>
    </location>
</feature>
<proteinExistence type="predicted"/>
<protein>
    <submittedName>
        <fullName evidence="2">Uncharacterized protein</fullName>
    </submittedName>
</protein>
<feature type="compositionally biased region" description="Basic residues" evidence="1">
    <location>
        <begin position="38"/>
        <end position="47"/>
    </location>
</feature>
<reference evidence="2" key="1">
    <citation type="submission" date="2023-07" db="EMBL/GenBank/DDBJ databases">
        <authorList>
            <consortium name="AG Swart"/>
            <person name="Singh M."/>
            <person name="Singh A."/>
            <person name="Seah K."/>
            <person name="Emmerich C."/>
        </authorList>
    </citation>
    <scope>NUCLEOTIDE SEQUENCE</scope>
    <source>
        <strain evidence="2">DP1</strain>
    </source>
</reference>
<comment type="caution">
    <text evidence="2">The sequence shown here is derived from an EMBL/GenBank/DDBJ whole genome shotgun (WGS) entry which is preliminary data.</text>
</comment>